<accession>A0ABQ4QF08</accession>
<dbReference type="Proteomes" id="UP001055117">
    <property type="component" value="Unassembled WGS sequence"/>
</dbReference>
<gene>
    <name evidence="2" type="ORF">AFCDBAGC_1640</name>
</gene>
<protein>
    <recommendedName>
        <fullName evidence="1">DUF3644 domain-containing protein</fullName>
    </recommendedName>
</protein>
<dbReference type="EMBL" id="BPQG01000022">
    <property type="protein sequence ID" value="GJD43785.1"/>
    <property type="molecule type" value="Genomic_DNA"/>
</dbReference>
<comment type="caution">
    <text evidence="2">The sequence shown here is derived from an EMBL/GenBank/DDBJ whole genome shotgun (WGS) entry which is preliminary data.</text>
</comment>
<feature type="domain" description="DUF3644" evidence="1">
    <location>
        <begin position="10"/>
        <end position="149"/>
    </location>
</feature>
<reference evidence="2 3" key="1">
    <citation type="journal article" date="2021" name="Front. Microbiol.">
        <title>Comprehensive Comparative Genomics and Phenotyping of Methylobacterium Species.</title>
        <authorList>
            <person name="Alessa O."/>
            <person name="Ogura Y."/>
            <person name="Fujitani Y."/>
            <person name="Takami H."/>
            <person name="Hayashi T."/>
            <person name="Sahin N."/>
            <person name="Tani A."/>
        </authorList>
    </citation>
    <scope>NUCLEOTIDE SEQUENCE [LARGE SCALE GENOMIC DNA]</scope>
    <source>
        <strain evidence="2 3">DSM 23679</strain>
    </source>
</reference>
<organism evidence="2 3">
    <name type="scientific">Methylobacterium cerastii</name>
    <dbReference type="NCBI Taxonomy" id="932741"/>
    <lineage>
        <taxon>Bacteria</taxon>
        <taxon>Pseudomonadati</taxon>
        <taxon>Pseudomonadota</taxon>
        <taxon>Alphaproteobacteria</taxon>
        <taxon>Hyphomicrobiales</taxon>
        <taxon>Methylobacteriaceae</taxon>
        <taxon>Methylobacterium</taxon>
    </lineage>
</organism>
<dbReference type="RefSeq" id="WP_238271833.1">
    <property type="nucleotide sequence ID" value="NZ_BPQG01000022.1"/>
</dbReference>
<sequence length="354" mass="39513">MRKEAKTLHGKAVDSLVIAVDHFNRAWDRGRTEAVLIMLDRAFELVLKAIIIHKGGEIREKKMDGMTIGFDLCLRKCLSDAKLKCLSEEEVVALQALNTLRDAAQHHMIEVSEELLYVHAQSAITLFGRLVHEVLGKPLRNEIPNRILPVCAKPPSDLGVLFDIEFADIKRMVTPGNRRRLDAKAKLRSLAVLQASLEGRKSQPTEGELDAIVRRINKGDDWRAIFPGVPTLTIQQEAAGPGLTIRIARNQGEAVQLVKQGDPNAAVVAVKRVNELDFYNLGARDMADKLGVTVPKMLWVMNRNRLQNDADNYKRIKIGAIEHKRYSGKCLQALRELLADDAVNAAYDNRKIAA</sequence>
<evidence type="ECO:0000259" key="1">
    <source>
        <dbReference type="Pfam" id="PF12358"/>
    </source>
</evidence>
<keyword evidence="3" id="KW-1185">Reference proteome</keyword>
<dbReference type="InterPro" id="IPR022104">
    <property type="entry name" value="DUF3644"/>
</dbReference>
<name>A0ABQ4QF08_9HYPH</name>
<evidence type="ECO:0000313" key="2">
    <source>
        <dbReference type="EMBL" id="GJD43785.1"/>
    </source>
</evidence>
<dbReference type="Pfam" id="PF12358">
    <property type="entry name" value="DUF3644"/>
    <property type="match status" value="1"/>
</dbReference>
<evidence type="ECO:0000313" key="3">
    <source>
        <dbReference type="Proteomes" id="UP001055117"/>
    </source>
</evidence>
<proteinExistence type="predicted"/>